<organism evidence="2 3">
    <name type="scientific">Spiroplasma poulsonii</name>
    <dbReference type="NCBI Taxonomy" id="2138"/>
    <lineage>
        <taxon>Bacteria</taxon>
        <taxon>Bacillati</taxon>
        <taxon>Mycoplasmatota</taxon>
        <taxon>Mollicutes</taxon>
        <taxon>Entomoplasmatales</taxon>
        <taxon>Spiroplasmataceae</taxon>
        <taxon>Spiroplasma</taxon>
    </lineage>
</organism>
<reference evidence="2 3" key="1">
    <citation type="journal article" date="2015" name="MBio">
        <title>Genome sequence of the Drosophila melanogaster male-killing Spiroplasma strain MSRO endosymbiont.</title>
        <authorList>
            <person name="Paredes J.C."/>
            <person name="Herren J.K."/>
            <person name="Schupfer F."/>
            <person name="Marin R."/>
            <person name="Claverol S."/>
            <person name="Kuo C.H."/>
            <person name="Lemaitre B."/>
            <person name="Beven L."/>
        </authorList>
    </citation>
    <scope>NUCLEOTIDE SEQUENCE [LARGE SCALE GENOMIC DNA]</scope>
    <source>
        <strain evidence="2 3">MSRO</strain>
    </source>
</reference>
<name>A0A2P6FCR3_9MOLU</name>
<dbReference type="OrthoDB" id="390856at2"/>
<keyword evidence="3" id="KW-1185">Reference proteome</keyword>
<evidence type="ECO:0000256" key="1">
    <source>
        <dbReference type="SAM" id="SignalP"/>
    </source>
</evidence>
<comment type="caution">
    <text evidence="2">The sequence shown here is derived from an EMBL/GenBank/DDBJ whole genome shotgun (WGS) entry which is preliminary data.</text>
</comment>
<keyword evidence="1" id="KW-0732">Signal</keyword>
<protein>
    <recommendedName>
        <fullName evidence="4">Lipoprotein</fullName>
    </recommendedName>
</protein>
<evidence type="ECO:0008006" key="4">
    <source>
        <dbReference type="Google" id="ProtNLM"/>
    </source>
</evidence>
<evidence type="ECO:0000313" key="3">
    <source>
        <dbReference type="Proteomes" id="UP000031565"/>
    </source>
</evidence>
<evidence type="ECO:0000313" key="2">
    <source>
        <dbReference type="EMBL" id="PQM31222.1"/>
    </source>
</evidence>
<gene>
    <name evidence="2" type="ORF">SMSRO_SF010360</name>
</gene>
<proteinExistence type="predicted"/>
<sequence length="517" mass="58016">MKKLLALLGISAFTVTGASTIVSCHRGSDSDDSNTGAAKDAETLNKISQRISNAFLEYARTRNTINSKDYQPTFDELYTMVDKTTQSKALDQNDPKVVGALQILKTSFMAVFNNVNQQIINDYSNYYIDTKPIDLSEDSLKYNLNFIDTEKLAKLANNPAVKDVKATRLDFSFSFKVNFKNLATTSNYFIQYVITDDPKTMGDVLRGVVEKLSKVIVKFFVKEGTFQIDKTPGFEEIYNDFNVNYTQGFRDLDNIILAKLKKAIAEDSDSANLVGSIKYNDSLTLLTLLTSAINNSTNGVDLVTEKTASYVWAGMGYQPDKITPENFVTFYRSLVNIFNTGHNSLNLAYFNVNLSKMLVAGFPLLGAVMNGGEALKVQVEITKDGLDKKLLEYGKLVTAFYKHFRLESNKNSGVWHLSESAFNKILALPEYKYQKVLRILIDDFKASSEAKGLSGLDIFTTGDWKKRGHDVTLNDTKDTFSLRRGTVWNFDLTFGTNNAVYYTGWTSTLFTLQFTKK</sequence>
<feature type="signal peptide" evidence="1">
    <location>
        <begin position="1"/>
        <end position="18"/>
    </location>
</feature>
<dbReference type="RefSeq" id="WP_040093332.1">
    <property type="nucleotide sequence ID" value="NZ_CM020866.1"/>
</dbReference>
<dbReference type="AlphaFoldDB" id="A0A2P6FCR3"/>
<accession>A0A2P6FCR3</accession>
<dbReference type="Proteomes" id="UP000031565">
    <property type="component" value="Unassembled WGS sequence"/>
</dbReference>
<dbReference type="EMBL" id="JTLV02000001">
    <property type="protein sequence ID" value="PQM31222.1"/>
    <property type="molecule type" value="Genomic_DNA"/>
</dbReference>
<dbReference type="PROSITE" id="PS51257">
    <property type="entry name" value="PROKAR_LIPOPROTEIN"/>
    <property type="match status" value="1"/>
</dbReference>
<feature type="chain" id="PRO_5015124229" description="Lipoprotein" evidence="1">
    <location>
        <begin position="19"/>
        <end position="517"/>
    </location>
</feature>